<protein>
    <recommendedName>
        <fullName evidence="1">GGDEF domain-containing protein</fullName>
    </recommendedName>
</protein>
<feature type="domain" description="GGDEF" evidence="1">
    <location>
        <begin position="196"/>
        <end position="330"/>
    </location>
</feature>
<organism evidence="2 3">
    <name type="scientific">Crocosphaera watsonii WH 0003</name>
    <dbReference type="NCBI Taxonomy" id="423471"/>
    <lineage>
        <taxon>Bacteria</taxon>
        <taxon>Bacillati</taxon>
        <taxon>Cyanobacteriota</taxon>
        <taxon>Cyanophyceae</taxon>
        <taxon>Oscillatoriophycideae</taxon>
        <taxon>Chroococcales</taxon>
        <taxon>Aphanothecaceae</taxon>
        <taxon>Crocosphaera</taxon>
    </lineage>
</organism>
<dbReference type="GeneID" id="88769946"/>
<dbReference type="Gene3D" id="3.30.450.40">
    <property type="match status" value="1"/>
</dbReference>
<dbReference type="SUPFAM" id="SSF55781">
    <property type="entry name" value="GAF domain-like"/>
    <property type="match status" value="1"/>
</dbReference>
<dbReference type="GO" id="GO:0005886">
    <property type="term" value="C:plasma membrane"/>
    <property type="evidence" value="ECO:0007669"/>
    <property type="project" value="TreeGrafter"/>
</dbReference>
<dbReference type="SUPFAM" id="SSF55073">
    <property type="entry name" value="Nucleotide cyclase"/>
    <property type="match status" value="1"/>
</dbReference>
<evidence type="ECO:0000313" key="3">
    <source>
        <dbReference type="Proteomes" id="UP000003477"/>
    </source>
</evidence>
<dbReference type="InterPro" id="IPR000160">
    <property type="entry name" value="GGDEF_dom"/>
</dbReference>
<dbReference type="PATRIC" id="fig|423471.3.peg.5066"/>
<proteinExistence type="predicted"/>
<dbReference type="SMART" id="SM00065">
    <property type="entry name" value="GAF"/>
    <property type="match status" value="1"/>
</dbReference>
<dbReference type="RefSeq" id="WP_007313177.1">
    <property type="nucleotide sequence ID" value="NZ_AESD01000842.1"/>
</dbReference>
<dbReference type="PROSITE" id="PS50887">
    <property type="entry name" value="GGDEF"/>
    <property type="match status" value="1"/>
</dbReference>
<accession>G5JDD2</accession>
<gene>
    <name evidence="2" type="ORF">CWATWH0003_5426</name>
</gene>
<dbReference type="GO" id="GO:0052621">
    <property type="term" value="F:diguanylate cyclase activity"/>
    <property type="evidence" value="ECO:0007669"/>
    <property type="project" value="TreeGrafter"/>
</dbReference>
<dbReference type="InterPro" id="IPR029787">
    <property type="entry name" value="Nucleotide_cyclase"/>
</dbReference>
<dbReference type="GO" id="GO:0043709">
    <property type="term" value="P:cell adhesion involved in single-species biofilm formation"/>
    <property type="evidence" value="ECO:0007669"/>
    <property type="project" value="TreeGrafter"/>
</dbReference>
<comment type="caution">
    <text evidence="2">The sequence shown here is derived from an EMBL/GenBank/DDBJ whole genome shotgun (WGS) entry which is preliminary data.</text>
</comment>
<dbReference type="AlphaFoldDB" id="G5JDD2"/>
<dbReference type="InterPro" id="IPR050469">
    <property type="entry name" value="Diguanylate_Cyclase"/>
</dbReference>
<dbReference type="EMBL" id="AESD01000842">
    <property type="protein sequence ID" value="EHJ09810.1"/>
    <property type="molecule type" value="Genomic_DNA"/>
</dbReference>
<dbReference type="Pfam" id="PF00990">
    <property type="entry name" value="GGDEF"/>
    <property type="match status" value="1"/>
</dbReference>
<evidence type="ECO:0000313" key="2">
    <source>
        <dbReference type="EMBL" id="EHJ09810.1"/>
    </source>
</evidence>
<dbReference type="Gene3D" id="3.30.70.270">
    <property type="match status" value="1"/>
</dbReference>
<dbReference type="SMART" id="SM00267">
    <property type="entry name" value="GGDEF"/>
    <property type="match status" value="1"/>
</dbReference>
<dbReference type="InterPro" id="IPR003018">
    <property type="entry name" value="GAF"/>
</dbReference>
<dbReference type="FunFam" id="3.30.70.270:FF:000001">
    <property type="entry name" value="Diguanylate cyclase domain protein"/>
    <property type="match status" value="1"/>
</dbReference>
<reference evidence="2 3" key="1">
    <citation type="journal article" date="2011" name="Front. Microbiol.">
        <title>Two Strains of Crocosphaera watsonii with Highly Conserved Genomes are Distinguished by Strain-Specific Features.</title>
        <authorList>
            <person name="Bench S.R."/>
            <person name="Ilikchyan I.N."/>
            <person name="Tripp H.J."/>
            <person name="Zehr J.P."/>
        </authorList>
    </citation>
    <scope>NUCLEOTIDE SEQUENCE [LARGE SCALE GENOMIC DNA]</scope>
    <source>
        <strain evidence="2 3">WH 0003</strain>
    </source>
</reference>
<dbReference type="Proteomes" id="UP000003477">
    <property type="component" value="Unassembled WGS sequence"/>
</dbReference>
<dbReference type="NCBIfam" id="TIGR00254">
    <property type="entry name" value="GGDEF"/>
    <property type="match status" value="1"/>
</dbReference>
<name>G5JDD2_CROWT</name>
<dbReference type="PANTHER" id="PTHR45138">
    <property type="entry name" value="REGULATORY COMPONENTS OF SENSORY TRANSDUCTION SYSTEM"/>
    <property type="match status" value="1"/>
</dbReference>
<dbReference type="InterPro" id="IPR029016">
    <property type="entry name" value="GAF-like_dom_sf"/>
</dbReference>
<evidence type="ECO:0000259" key="1">
    <source>
        <dbReference type="PROSITE" id="PS50887"/>
    </source>
</evidence>
<sequence length="338" mass="38561">MAKQNQERTLLSRVSQFLQSCNSIQEAYNILADLIQPLFSDCSIGIYQLNEQQTFATLVSSSGEYLNSKKEFRFSECWALRQGKAHYNDINHSQLFCSHVETNLLTRATLCYPIVAQGKTLGIIHISATDATKLTPESENLAKTVSDYLTLSLANLKLRQDLKNQSIRDSLTGLYNRRHLYEFLNKEISKAQRNQTNIGIILMDIDHFKKINDNYNHGLGDVVLGDIGEFLSNNIRESDIACRYGGEEFILIFPHANLENTYKRAEVLRKNIKRLHFRFQKHHIQSLTVSIGVANFPQHGLTGEEAIHHADLALFAAKKQGRDRTIIYTEELSDNNKE</sequence>
<dbReference type="CDD" id="cd01949">
    <property type="entry name" value="GGDEF"/>
    <property type="match status" value="1"/>
</dbReference>
<dbReference type="Pfam" id="PF13185">
    <property type="entry name" value="GAF_2"/>
    <property type="match status" value="1"/>
</dbReference>
<dbReference type="PANTHER" id="PTHR45138:SF9">
    <property type="entry name" value="DIGUANYLATE CYCLASE DGCM-RELATED"/>
    <property type="match status" value="1"/>
</dbReference>
<dbReference type="InterPro" id="IPR043128">
    <property type="entry name" value="Rev_trsase/Diguanyl_cyclase"/>
</dbReference>
<dbReference type="GO" id="GO:1902201">
    <property type="term" value="P:negative regulation of bacterial-type flagellum-dependent cell motility"/>
    <property type="evidence" value="ECO:0007669"/>
    <property type="project" value="TreeGrafter"/>
</dbReference>